<evidence type="ECO:0000256" key="6">
    <source>
        <dbReference type="ARBA" id="ARBA00023080"/>
    </source>
</evidence>
<keyword evidence="4 11" id="KW-0378">Hydrolase</keyword>
<keyword evidence="5 11" id="KW-0460">Magnesium</keyword>
<dbReference type="RefSeq" id="WP_112138583.1">
    <property type="nucleotide sequence ID" value="NZ_CP016181.1"/>
</dbReference>
<feature type="binding site" evidence="11">
    <location>
        <position position="82"/>
    </location>
    <ligand>
        <name>Mg(2+)</name>
        <dbReference type="ChEBI" id="CHEBI:18420"/>
    </ligand>
</feature>
<dbReference type="InterPro" id="IPR029001">
    <property type="entry name" value="ITPase-like_fam"/>
</dbReference>
<comment type="subunit">
    <text evidence="11">Homodimer.</text>
</comment>
<dbReference type="PANTHER" id="PTHR34699">
    <property type="match status" value="1"/>
</dbReference>
<dbReference type="HAMAP" id="MF_00648">
    <property type="entry name" value="Non_canon_purine_NTPase_YjjX"/>
    <property type="match status" value="1"/>
</dbReference>
<dbReference type="InterPro" id="IPR002786">
    <property type="entry name" value="Non_canon_purine_NTPase"/>
</dbReference>
<evidence type="ECO:0000256" key="5">
    <source>
        <dbReference type="ARBA" id="ARBA00022842"/>
    </source>
</evidence>
<accession>A0A2Z4PTF9</accession>
<reference evidence="13 14" key="1">
    <citation type="submission" date="2016-06" db="EMBL/GenBank/DDBJ databases">
        <title>The sequenced genome of the ice-adhering bacterium Marinomonas primoryensis, from Antarctica.</title>
        <authorList>
            <person name="Graham L."/>
            <person name="Vance T.D.R."/>
            <person name="Davies P.L."/>
        </authorList>
    </citation>
    <scope>NUCLEOTIDE SEQUENCE [LARGE SCALE GENOMIC DNA]</scope>
    <source>
        <strain evidence="13 14">AceL</strain>
    </source>
</reference>
<protein>
    <recommendedName>
        <fullName evidence="11">Inosine/xanthosine triphosphatase</fullName>
        <shortName evidence="11">ITPase/XTPase</shortName>
        <ecNumber evidence="11">3.6.1.73</ecNumber>
    </recommendedName>
    <alternativeName>
        <fullName evidence="11">Non-canonical purine NTP phosphatase</fullName>
    </alternativeName>
    <alternativeName>
        <fullName evidence="11">Non-standard purine NTP phosphatase</fullName>
    </alternativeName>
    <alternativeName>
        <fullName evidence="11">Nucleoside-triphosphate phosphatase</fullName>
        <shortName evidence="11">NTPase</shortName>
    </alternativeName>
</protein>
<dbReference type="InterPro" id="IPR026533">
    <property type="entry name" value="NTPase/PRRC1"/>
</dbReference>
<evidence type="ECO:0000313" key="13">
    <source>
        <dbReference type="EMBL" id="AWY00715.1"/>
    </source>
</evidence>
<dbReference type="OrthoDB" id="6334099at2"/>
<dbReference type="InterPro" id="IPR050299">
    <property type="entry name" value="YjjX_NTPase"/>
</dbReference>
<comment type="catalytic activity">
    <reaction evidence="9 11">
        <text>XTP + H2O = XDP + phosphate + H(+)</text>
        <dbReference type="Rhea" id="RHEA:28406"/>
        <dbReference type="ChEBI" id="CHEBI:15377"/>
        <dbReference type="ChEBI" id="CHEBI:15378"/>
        <dbReference type="ChEBI" id="CHEBI:43474"/>
        <dbReference type="ChEBI" id="CHEBI:59884"/>
        <dbReference type="ChEBI" id="CHEBI:61314"/>
        <dbReference type="EC" id="3.6.1.73"/>
    </reaction>
</comment>
<dbReference type="EMBL" id="CP016181">
    <property type="protein sequence ID" value="AWY00715.1"/>
    <property type="molecule type" value="Genomic_DNA"/>
</dbReference>
<dbReference type="Proteomes" id="UP000249898">
    <property type="component" value="Chromosome"/>
</dbReference>
<comment type="function">
    <text evidence="11">Phosphatase that hydrolyzes non-canonical purine nucleotides such as XTP and ITP to their respective diphosphate derivatives. Probably excludes non-canonical purines from DNA/RNA precursor pool, thus preventing their incorporation into DNA/RNA and avoiding chromosomal lesions.</text>
</comment>
<evidence type="ECO:0000256" key="7">
    <source>
        <dbReference type="ARBA" id="ARBA00023211"/>
    </source>
</evidence>
<feature type="domain" description="Non-canonical purine NTP phosphatase/PRRC1" evidence="12">
    <location>
        <begin position="15"/>
        <end position="184"/>
    </location>
</feature>
<evidence type="ECO:0000256" key="3">
    <source>
        <dbReference type="ARBA" id="ARBA00022741"/>
    </source>
</evidence>
<name>A0A2Z4PTF9_9GAMM</name>
<dbReference type="NCBIfam" id="NF003459">
    <property type="entry name" value="PRK05074.1"/>
    <property type="match status" value="1"/>
</dbReference>
<dbReference type="Pfam" id="PF01931">
    <property type="entry name" value="NTPase_I-T"/>
    <property type="match status" value="1"/>
</dbReference>
<gene>
    <name evidence="13" type="ORF">A8139_12570</name>
</gene>
<organism evidence="13 14">
    <name type="scientific">Marinomonas primoryensis</name>
    <dbReference type="NCBI Taxonomy" id="178399"/>
    <lineage>
        <taxon>Bacteria</taxon>
        <taxon>Pseudomonadati</taxon>
        <taxon>Pseudomonadota</taxon>
        <taxon>Gammaproteobacteria</taxon>
        <taxon>Oceanospirillales</taxon>
        <taxon>Oceanospirillaceae</taxon>
        <taxon>Marinomonas</taxon>
    </lineage>
</organism>
<dbReference type="GO" id="GO:0046872">
    <property type="term" value="F:metal ion binding"/>
    <property type="evidence" value="ECO:0007669"/>
    <property type="project" value="UniProtKB-KW"/>
</dbReference>
<dbReference type="GO" id="GO:0000166">
    <property type="term" value="F:nucleotide binding"/>
    <property type="evidence" value="ECO:0007669"/>
    <property type="project" value="UniProtKB-KW"/>
</dbReference>
<keyword evidence="7 11" id="KW-0464">Manganese</keyword>
<comment type="similarity">
    <text evidence="10 11">Belongs to the YjjX NTPase family.</text>
</comment>
<evidence type="ECO:0000256" key="1">
    <source>
        <dbReference type="ARBA" id="ARBA00001936"/>
    </source>
</evidence>
<sequence>MVVKTGSTVVRICVGSNNPVKVGAAKQAFTLMYPNHIVHCEEMHAPSGVADQPMTEAETRLGAQNRARYCARYYHEQQNNSDMDYFVAMEGGVDKFEEGAATFAYVVILSGEGALMTGRSANLPLPNKVYNRLQANEELGEVMDDLFNTSNIRQQGGAIGLFTNHAATRESVYTQALVLALAPSLHPEHYSD</sequence>
<comment type="cofactor">
    <cofactor evidence="11">
        <name>Mg(2+)</name>
        <dbReference type="ChEBI" id="CHEBI:18420"/>
    </cofactor>
    <cofactor evidence="11">
        <name>Mn(2+)</name>
        <dbReference type="ChEBI" id="CHEBI:29035"/>
    </cofactor>
    <text evidence="11">Binds 1 divalent metal cation per subunit; can use either Mg(2+) or Mn(2+).</text>
</comment>
<evidence type="ECO:0000256" key="11">
    <source>
        <dbReference type="HAMAP-Rule" id="MF_00648"/>
    </source>
</evidence>
<comment type="catalytic activity">
    <reaction evidence="8 11">
        <text>ITP + H2O = IDP + phosphate + H(+)</text>
        <dbReference type="Rhea" id="RHEA:28330"/>
        <dbReference type="ChEBI" id="CHEBI:15377"/>
        <dbReference type="ChEBI" id="CHEBI:15378"/>
        <dbReference type="ChEBI" id="CHEBI:43474"/>
        <dbReference type="ChEBI" id="CHEBI:58280"/>
        <dbReference type="ChEBI" id="CHEBI:61402"/>
        <dbReference type="EC" id="3.6.1.73"/>
    </reaction>
</comment>
<evidence type="ECO:0000256" key="10">
    <source>
        <dbReference type="ARBA" id="ARBA00060855"/>
    </source>
</evidence>
<keyword evidence="6 11" id="KW-0546">Nucleotide metabolism</keyword>
<dbReference type="SUPFAM" id="SSF52972">
    <property type="entry name" value="ITPase-like"/>
    <property type="match status" value="1"/>
</dbReference>
<dbReference type="EC" id="3.6.1.73" evidence="11"/>
<proteinExistence type="inferred from homology"/>
<evidence type="ECO:0000259" key="12">
    <source>
        <dbReference type="Pfam" id="PF01931"/>
    </source>
</evidence>
<dbReference type="PANTHER" id="PTHR34699:SF2">
    <property type="entry name" value="NON-CANONICAL PURINE NTP PHOSPHATASE_PRRC1 DOMAIN-CONTAINING PROTEIN"/>
    <property type="match status" value="1"/>
</dbReference>
<keyword evidence="2 11" id="KW-0479">Metal-binding</keyword>
<evidence type="ECO:0000256" key="8">
    <source>
        <dbReference type="ARBA" id="ARBA00048174"/>
    </source>
</evidence>
<dbReference type="GO" id="GO:0006772">
    <property type="term" value="P:thiamine metabolic process"/>
    <property type="evidence" value="ECO:0007669"/>
    <property type="project" value="TreeGrafter"/>
</dbReference>
<evidence type="ECO:0000313" key="14">
    <source>
        <dbReference type="Proteomes" id="UP000249898"/>
    </source>
</evidence>
<evidence type="ECO:0000256" key="2">
    <source>
        <dbReference type="ARBA" id="ARBA00022723"/>
    </source>
</evidence>
<evidence type="ECO:0000256" key="9">
    <source>
        <dbReference type="ARBA" id="ARBA00048781"/>
    </source>
</evidence>
<dbReference type="GO" id="GO:0103023">
    <property type="term" value="F:ITPase activity"/>
    <property type="evidence" value="ECO:0007669"/>
    <property type="project" value="UniProtKB-EC"/>
</dbReference>
<dbReference type="FunFam" id="3.90.950.10:FF:000002">
    <property type="entry name" value="Inosine/xanthosine triphosphatase"/>
    <property type="match status" value="1"/>
</dbReference>
<evidence type="ECO:0000256" key="4">
    <source>
        <dbReference type="ARBA" id="ARBA00022801"/>
    </source>
</evidence>
<dbReference type="GO" id="GO:0009117">
    <property type="term" value="P:nucleotide metabolic process"/>
    <property type="evidence" value="ECO:0007669"/>
    <property type="project" value="UniProtKB-KW"/>
</dbReference>
<dbReference type="Gene3D" id="3.90.950.10">
    <property type="match status" value="1"/>
</dbReference>
<comment type="cofactor">
    <cofactor evidence="1">
        <name>Mn(2+)</name>
        <dbReference type="ChEBI" id="CHEBI:29035"/>
    </cofactor>
</comment>
<dbReference type="AlphaFoldDB" id="A0A2Z4PTF9"/>
<comment type="caution">
    <text evidence="11">Lacks conserved residue(s) required for the propagation of feature annotation.</text>
</comment>
<keyword evidence="3 11" id="KW-0547">Nucleotide-binding</keyword>